<dbReference type="KEGG" id="nta:107763845"/>
<protein>
    <recommendedName>
        <fullName evidence="3">non-specific serine/threonine protein kinase</fullName>
        <ecNumber evidence="3">2.7.11.1</ecNumber>
    </recommendedName>
</protein>
<accession>A0A1S3XDI5</accession>
<evidence type="ECO:0000256" key="9">
    <source>
        <dbReference type="ARBA" id="ARBA00023211"/>
    </source>
</evidence>
<keyword evidence="6" id="KW-0547">Nucleotide-binding</keyword>
<dbReference type="PROSITE" id="PS50816">
    <property type="entry name" value="NAF"/>
    <property type="match status" value="1"/>
</dbReference>
<sequence length="290" mass="33239">LIFRLESNVVLTFNSNFQDDGLLHTSCGTPNYVAPEVLNDHGYDGTTADLWSCGVILFVLLAGYLPFDDSNLMNLYKKISAAEFSCPPWMSFGAMKLITRILDPNPMTRITVPEILEDEWFKKDYKPPVFDEKKDANLDDVEAVFKDSEEYHVTEKKEEQPTPMNAFELISMSRGLNLGNLFDEQEFKRETRFTSKCPANEIISKIEEAAKPLGFDVHKKNYKMRLENVKAGRKGNLNVATEVFQVAPSLHMVEVRKAKGDTLEFHKFYKNLSTSLEDVVWKTEEDMQNR</sequence>
<proteinExistence type="inferred from homology"/>
<dbReference type="InterPro" id="IPR011009">
    <property type="entry name" value="Kinase-like_dom_sf"/>
</dbReference>
<dbReference type="EC" id="2.7.11.1" evidence="3"/>
<dbReference type="InterPro" id="IPR000719">
    <property type="entry name" value="Prot_kinase_dom"/>
</dbReference>
<dbReference type="CDD" id="cd12195">
    <property type="entry name" value="CIPK_C"/>
    <property type="match status" value="1"/>
</dbReference>
<name>A0A1S3XDI5_TOBAC</name>
<evidence type="ECO:0000256" key="2">
    <source>
        <dbReference type="ARBA" id="ARBA00006234"/>
    </source>
</evidence>
<evidence type="ECO:0000256" key="7">
    <source>
        <dbReference type="ARBA" id="ARBA00022777"/>
    </source>
</evidence>
<dbReference type="Gene3D" id="3.30.310.80">
    <property type="entry name" value="Kinase associated domain 1, KA1"/>
    <property type="match status" value="1"/>
</dbReference>
<feature type="domain" description="NAF" evidence="13">
    <location>
        <begin position="159"/>
        <end position="183"/>
    </location>
</feature>
<dbReference type="STRING" id="4097.A0A1S3XDI5"/>
<evidence type="ECO:0000313" key="14">
    <source>
        <dbReference type="RefSeq" id="XP_016437833.1"/>
    </source>
</evidence>
<evidence type="ECO:0000256" key="6">
    <source>
        <dbReference type="ARBA" id="ARBA00022741"/>
    </source>
</evidence>
<feature type="domain" description="Protein kinase" evidence="12">
    <location>
        <begin position="1"/>
        <end position="121"/>
    </location>
</feature>
<evidence type="ECO:0000256" key="10">
    <source>
        <dbReference type="ARBA" id="ARBA00047899"/>
    </source>
</evidence>
<reference evidence="14" key="1">
    <citation type="submission" date="2025-08" db="UniProtKB">
        <authorList>
            <consortium name="RefSeq"/>
        </authorList>
    </citation>
    <scope>IDENTIFICATION</scope>
</reference>
<keyword evidence="5" id="KW-0808">Transferase</keyword>
<keyword evidence="8" id="KW-0067">ATP-binding</keyword>
<dbReference type="GO" id="GO:0005524">
    <property type="term" value="F:ATP binding"/>
    <property type="evidence" value="ECO:0007669"/>
    <property type="project" value="UniProtKB-KW"/>
</dbReference>
<comment type="catalytic activity">
    <reaction evidence="11">
        <text>L-seryl-[protein] + ATP = O-phospho-L-seryl-[protein] + ADP + H(+)</text>
        <dbReference type="Rhea" id="RHEA:17989"/>
        <dbReference type="Rhea" id="RHEA-COMP:9863"/>
        <dbReference type="Rhea" id="RHEA-COMP:11604"/>
        <dbReference type="ChEBI" id="CHEBI:15378"/>
        <dbReference type="ChEBI" id="CHEBI:29999"/>
        <dbReference type="ChEBI" id="CHEBI:30616"/>
        <dbReference type="ChEBI" id="CHEBI:83421"/>
        <dbReference type="ChEBI" id="CHEBI:456216"/>
        <dbReference type="EC" id="2.7.11.1"/>
    </reaction>
</comment>
<dbReference type="InterPro" id="IPR018451">
    <property type="entry name" value="NAF/FISL_domain"/>
</dbReference>
<keyword evidence="9" id="KW-0464">Manganese</keyword>
<dbReference type="SUPFAM" id="SSF56112">
    <property type="entry name" value="Protein kinase-like (PK-like)"/>
    <property type="match status" value="1"/>
</dbReference>
<evidence type="ECO:0000256" key="11">
    <source>
        <dbReference type="ARBA" id="ARBA00048679"/>
    </source>
</evidence>
<evidence type="ECO:0000256" key="3">
    <source>
        <dbReference type="ARBA" id="ARBA00012513"/>
    </source>
</evidence>
<dbReference type="GO" id="GO:0106310">
    <property type="term" value="F:protein serine kinase activity"/>
    <property type="evidence" value="ECO:0007669"/>
    <property type="project" value="RHEA"/>
</dbReference>
<keyword evidence="4" id="KW-0723">Serine/threonine-protein kinase</keyword>
<dbReference type="GO" id="GO:0004674">
    <property type="term" value="F:protein serine/threonine kinase activity"/>
    <property type="evidence" value="ECO:0000318"/>
    <property type="project" value="GO_Central"/>
</dbReference>
<dbReference type="RefSeq" id="XP_016437833.1">
    <property type="nucleotide sequence ID" value="XM_016582347.1"/>
</dbReference>
<keyword evidence="7 14" id="KW-0418">Kinase</keyword>
<dbReference type="PANTHER" id="PTHR43895">
    <property type="entry name" value="CALCIUM/CALMODULIN-DEPENDENT PROTEIN KINASE KINASE-RELATED"/>
    <property type="match status" value="1"/>
</dbReference>
<dbReference type="Pfam" id="PF00069">
    <property type="entry name" value="Pkinase"/>
    <property type="match status" value="1"/>
</dbReference>
<dbReference type="AlphaFoldDB" id="A0A1S3XDI5"/>
<comment type="cofactor">
    <cofactor evidence="1">
        <name>Mn(2+)</name>
        <dbReference type="ChEBI" id="CHEBI:29035"/>
    </cofactor>
</comment>
<evidence type="ECO:0000256" key="1">
    <source>
        <dbReference type="ARBA" id="ARBA00001936"/>
    </source>
</evidence>
<dbReference type="OrthoDB" id="193931at2759"/>
<evidence type="ECO:0000256" key="8">
    <source>
        <dbReference type="ARBA" id="ARBA00022840"/>
    </source>
</evidence>
<evidence type="ECO:0000259" key="12">
    <source>
        <dbReference type="PROSITE" id="PS50011"/>
    </source>
</evidence>
<dbReference type="PaxDb" id="4097-A0A1S3XDI5"/>
<feature type="non-terminal residue" evidence="14">
    <location>
        <position position="1"/>
    </location>
</feature>
<evidence type="ECO:0000256" key="4">
    <source>
        <dbReference type="ARBA" id="ARBA00022527"/>
    </source>
</evidence>
<dbReference type="InterPro" id="IPR004041">
    <property type="entry name" value="NAF_dom"/>
</dbReference>
<dbReference type="Gene3D" id="1.10.510.10">
    <property type="entry name" value="Transferase(Phosphotransferase) domain 1"/>
    <property type="match status" value="1"/>
</dbReference>
<evidence type="ECO:0000259" key="13">
    <source>
        <dbReference type="PROSITE" id="PS50816"/>
    </source>
</evidence>
<evidence type="ECO:0000256" key="5">
    <source>
        <dbReference type="ARBA" id="ARBA00022679"/>
    </source>
</evidence>
<dbReference type="SMR" id="A0A1S3XDI5"/>
<comment type="similarity">
    <text evidence="2">Belongs to the protein kinase superfamily. CAMK Ser/Thr protein kinase family. SNF1 subfamily.</text>
</comment>
<comment type="catalytic activity">
    <reaction evidence="10">
        <text>L-threonyl-[protein] + ATP = O-phospho-L-threonyl-[protein] + ADP + H(+)</text>
        <dbReference type="Rhea" id="RHEA:46608"/>
        <dbReference type="Rhea" id="RHEA-COMP:11060"/>
        <dbReference type="Rhea" id="RHEA-COMP:11605"/>
        <dbReference type="ChEBI" id="CHEBI:15378"/>
        <dbReference type="ChEBI" id="CHEBI:30013"/>
        <dbReference type="ChEBI" id="CHEBI:30616"/>
        <dbReference type="ChEBI" id="CHEBI:61977"/>
        <dbReference type="ChEBI" id="CHEBI:456216"/>
        <dbReference type="EC" id="2.7.11.1"/>
    </reaction>
</comment>
<dbReference type="Pfam" id="PF03822">
    <property type="entry name" value="NAF"/>
    <property type="match status" value="1"/>
</dbReference>
<dbReference type="PANTHER" id="PTHR43895:SF104">
    <property type="entry name" value="CBL-INTERACTING SERINE_THREONINE-PROTEIN KINASE 3"/>
    <property type="match status" value="1"/>
</dbReference>
<dbReference type="FunFam" id="3.30.310.80:FF:000002">
    <property type="entry name" value="Non-specific serine/threonine protein kinase"/>
    <property type="match status" value="1"/>
</dbReference>
<dbReference type="PROSITE" id="PS50011">
    <property type="entry name" value="PROTEIN_KINASE_DOM"/>
    <property type="match status" value="1"/>
</dbReference>
<dbReference type="GO" id="GO:0007165">
    <property type="term" value="P:signal transduction"/>
    <property type="evidence" value="ECO:0007669"/>
    <property type="project" value="InterPro"/>
</dbReference>
<gene>
    <name evidence="14" type="primary">LOC107763845</name>
</gene>
<dbReference type="OMA" id="CVPYGDL"/>
<dbReference type="SMART" id="SM00220">
    <property type="entry name" value="S_TKc"/>
    <property type="match status" value="1"/>
</dbReference>
<organism evidence="14">
    <name type="scientific">Nicotiana tabacum</name>
    <name type="common">Common tobacco</name>
    <dbReference type="NCBI Taxonomy" id="4097"/>
    <lineage>
        <taxon>Eukaryota</taxon>
        <taxon>Viridiplantae</taxon>
        <taxon>Streptophyta</taxon>
        <taxon>Embryophyta</taxon>
        <taxon>Tracheophyta</taxon>
        <taxon>Spermatophyta</taxon>
        <taxon>Magnoliopsida</taxon>
        <taxon>eudicotyledons</taxon>
        <taxon>Gunneridae</taxon>
        <taxon>Pentapetalae</taxon>
        <taxon>asterids</taxon>
        <taxon>lamiids</taxon>
        <taxon>Solanales</taxon>
        <taxon>Solanaceae</taxon>
        <taxon>Nicotianoideae</taxon>
        <taxon>Nicotianeae</taxon>
        <taxon>Nicotiana</taxon>
    </lineage>
</organism>